<gene>
    <name evidence="1" type="ORF">E5288_WYG017273</name>
</gene>
<evidence type="ECO:0000313" key="1">
    <source>
        <dbReference type="EMBL" id="MXR00036.1"/>
    </source>
</evidence>
<proteinExistence type="predicted"/>
<accession>A0A6B0SFY3</accession>
<comment type="caution">
    <text evidence="1">The sequence shown here is derived from an EMBL/GenBank/DDBJ whole genome shotgun (WGS) entry which is preliminary data.</text>
</comment>
<keyword evidence="2" id="KW-1185">Reference proteome</keyword>
<protein>
    <submittedName>
        <fullName evidence="1">Uncharacterized protein</fullName>
    </submittedName>
</protein>
<evidence type="ECO:0000313" key="2">
    <source>
        <dbReference type="Proteomes" id="UP000322234"/>
    </source>
</evidence>
<sequence length="96" mass="10531">MKRGALAQEFTLKPADLSFRRGTIQQADTPEGLANSTHVTIHTSGAVRGEISFWTPFWGSCLIPQRQTLSSGLASAGGCSRRWKPQLLQQEDKVAF</sequence>
<name>A0A6B0SFY3_9CETA</name>
<reference evidence="1" key="1">
    <citation type="submission" date="2019-10" db="EMBL/GenBank/DDBJ databases">
        <title>The sequence and de novo assembly of the wild yak genome.</title>
        <authorList>
            <person name="Liu Y."/>
        </authorList>
    </citation>
    <scope>NUCLEOTIDE SEQUENCE [LARGE SCALE GENOMIC DNA]</scope>
    <source>
        <strain evidence="1">WY2019</strain>
    </source>
</reference>
<organism evidence="1 2">
    <name type="scientific">Bos mutus</name>
    <name type="common">wild yak</name>
    <dbReference type="NCBI Taxonomy" id="72004"/>
    <lineage>
        <taxon>Eukaryota</taxon>
        <taxon>Metazoa</taxon>
        <taxon>Chordata</taxon>
        <taxon>Craniata</taxon>
        <taxon>Vertebrata</taxon>
        <taxon>Euteleostomi</taxon>
        <taxon>Mammalia</taxon>
        <taxon>Eutheria</taxon>
        <taxon>Laurasiatheria</taxon>
        <taxon>Artiodactyla</taxon>
        <taxon>Ruminantia</taxon>
        <taxon>Pecora</taxon>
        <taxon>Bovidae</taxon>
        <taxon>Bovinae</taxon>
        <taxon>Bos</taxon>
    </lineage>
</organism>
<dbReference type="EMBL" id="VBQZ03008555">
    <property type="protein sequence ID" value="MXR00036.1"/>
    <property type="molecule type" value="Genomic_DNA"/>
</dbReference>
<dbReference type="AlphaFoldDB" id="A0A6B0SFY3"/>
<dbReference type="Proteomes" id="UP000322234">
    <property type="component" value="Unassembled WGS sequence"/>
</dbReference>